<dbReference type="InterPro" id="IPR029068">
    <property type="entry name" value="Glyas_Bleomycin-R_OHBP_Dase"/>
</dbReference>
<dbReference type="Proteomes" id="UP000282002">
    <property type="component" value="Chromosome"/>
</dbReference>
<protein>
    <submittedName>
        <fullName evidence="2">VOC family protein</fullName>
    </submittedName>
</protein>
<evidence type="ECO:0000259" key="1">
    <source>
        <dbReference type="PROSITE" id="PS51819"/>
    </source>
</evidence>
<gene>
    <name evidence="2" type="ORF">EI545_10425</name>
</gene>
<dbReference type="AlphaFoldDB" id="A0A3S8U6S0"/>
<proteinExistence type="predicted"/>
<dbReference type="Gene3D" id="3.10.180.10">
    <property type="entry name" value="2,3-Dihydroxybiphenyl 1,2-Dioxygenase, domain 1"/>
    <property type="match status" value="2"/>
</dbReference>
<dbReference type="Pfam" id="PF00903">
    <property type="entry name" value="Glyoxalase"/>
    <property type="match status" value="2"/>
</dbReference>
<organism evidence="2 3">
    <name type="scientific">Tabrizicola piscis</name>
    <dbReference type="NCBI Taxonomy" id="2494374"/>
    <lineage>
        <taxon>Bacteria</taxon>
        <taxon>Pseudomonadati</taxon>
        <taxon>Pseudomonadota</taxon>
        <taxon>Alphaproteobacteria</taxon>
        <taxon>Rhodobacterales</taxon>
        <taxon>Paracoccaceae</taxon>
        <taxon>Tabrizicola</taxon>
    </lineage>
</organism>
<dbReference type="KEGG" id="taw:EI545_10425"/>
<evidence type="ECO:0000313" key="2">
    <source>
        <dbReference type="EMBL" id="AZL59220.1"/>
    </source>
</evidence>
<accession>A0A3S8U6S0</accession>
<dbReference type="InterPro" id="IPR004360">
    <property type="entry name" value="Glyas_Fos-R_dOase_dom"/>
</dbReference>
<evidence type="ECO:0000313" key="3">
    <source>
        <dbReference type="Proteomes" id="UP000282002"/>
    </source>
</evidence>
<dbReference type="PANTHER" id="PTHR43279">
    <property type="entry name" value="CATECHOL-2,3-DIOXYGENASE"/>
    <property type="match status" value="1"/>
</dbReference>
<dbReference type="PROSITE" id="PS51819">
    <property type="entry name" value="VOC"/>
    <property type="match status" value="1"/>
</dbReference>
<dbReference type="EMBL" id="CP034328">
    <property type="protein sequence ID" value="AZL59220.1"/>
    <property type="molecule type" value="Genomic_DNA"/>
</dbReference>
<dbReference type="InterPro" id="IPR037523">
    <property type="entry name" value="VOC_core"/>
</dbReference>
<name>A0A3S8U6S0_9RHOB</name>
<dbReference type="RefSeq" id="WP_125325415.1">
    <property type="nucleotide sequence ID" value="NZ_CP034328.1"/>
</dbReference>
<reference evidence="2 3" key="1">
    <citation type="submission" date="2018-12" db="EMBL/GenBank/DDBJ databases">
        <title>Complete genome sequencing of Tabrizicola sp. K13M18.</title>
        <authorList>
            <person name="Bae J.-W."/>
        </authorList>
    </citation>
    <scope>NUCLEOTIDE SEQUENCE [LARGE SCALE GENOMIC DNA]</scope>
    <source>
        <strain evidence="2 3">K13M18</strain>
    </source>
</reference>
<dbReference type="OrthoDB" id="9792626at2"/>
<dbReference type="PANTHER" id="PTHR43279:SF1">
    <property type="entry name" value="CATECHOL-2,3-DIOXYGENASE"/>
    <property type="match status" value="1"/>
</dbReference>
<sequence>MSSPPPSTASAPVEISRIALTVHDLEGMAAFYRQALGLADLSSEPGLRRLGVDGRTLIELRADAAAARSSRHDAGLFHTAFLMPNRPALARWLRHAADTGLRLQGASDHLVSEAIYLADPEGNGIEVYVDRPRSAWHDATGAVKMATEALDLNALVRAADGPWTTAPDGLVVGHVHLQVGALPEAEAFYSGTLGLPVMARYPGAAFYGAGGYHHHIATNVWNSRSAGRRSYPSTGLAELVLATDPSVEAGIIARGGADRMEDPWGTLIALEPKAA</sequence>
<keyword evidence="3" id="KW-1185">Reference proteome</keyword>
<dbReference type="SUPFAM" id="SSF54593">
    <property type="entry name" value="Glyoxalase/Bleomycin resistance protein/Dihydroxybiphenyl dioxygenase"/>
    <property type="match status" value="2"/>
</dbReference>
<feature type="domain" description="VOC" evidence="1">
    <location>
        <begin position="14"/>
        <end position="130"/>
    </location>
</feature>